<dbReference type="PANTHER" id="PTHR46233:SF3">
    <property type="entry name" value="HYDROXYACYLGLUTATHIONE HYDROLASE GLOC"/>
    <property type="match status" value="1"/>
</dbReference>
<dbReference type="GO" id="GO:0046872">
    <property type="term" value="F:metal ion binding"/>
    <property type="evidence" value="ECO:0007669"/>
    <property type="project" value="UniProtKB-KW"/>
</dbReference>
<dbReference type="CDD" id="cd06262">
    <property type="entry name" value="metallo-hydrolase-like_MBL-fold"/>
    <property type="match status" value="1"/>
</dbReference>
<dbReference type="PANTHER" id="PTHR46233">
    <property type="entry name" value="HYDROXYACYLGLUTATHIONE HYDROLASE GLOC"/>
    <property type="match status" value="1"/>
</dbReference>
<dbReference type="EMBL" id="SAXA01000008">
    <property type="protein sequence ID" value="RXQ93860.1"/>
    <property type="molecule type" value="Genomic_DNA"/>
</dbReference>
<dbReference type="RefSeq" id="WP_129254494.1">
    <property type="nucleotide sequence ID" value="NZ_SAXA01000008.1"/>
</dbReference>
<keyword evidence="3 6" id="KW-0378">Hydrolase</keyword>
<evidence type="ECO:0000259" key="5">
    <source>
        <dbReference type="SMART" id="SM00849"/>
    </source>
</evidence>
<gene>
    <name evidence="6" type="ORF">EO244_09785</name>
</gene>
<dbReference type="GO" id="GO:0016787">
    <property type="term" value="F:hydrolase activity"/>
    <property type="evidence" value="ECO:0007669"/>
    <property type="project" value="UniProtKB-KW"/>
</dbReference>
<dbReference type="SMART" id="SM00849">
    <property type="entry name" value="Lactamase_B"/>
    <property type="match status" value="1"/>
</dbReference>
<organism evidence="6 7">
    <name type="scientific">Ancylomarina salipaludis</name>
    <dbReference type="NCBI Taxonomy" id="2501299"/>
    <lineage>
        <taxon>Bacteria</taxon>
        <taxon>Pseudomonadati</taxon>
        <taxon>Bacteroidota</taxon>
        <taxon>Bacteroidia</taxon>
        <taxon>Marinilabiliales</taxon>
        <taxon>Marinifilaceae</taxon>
        <taxon>Ancylomarina</taxon>
    </lineage>
</organism>
<keyword evidence="4" id="KW-0862">Zinc</keyword>
<dbReference type="Gene3D" id="3.60.15.10">
    <property type="entry name" value="Ribonuclease Z/Hydroxyacylglutathione hydrolase-like"/>
    <property type="match status" value="1"/>
</dbReference>
<dbReference type="AlphaFoldDB" id="A0A4Q1JKN2"/>
<dbReference type="InterPro" id="IPR036866">
    <property type="entry name" value="RibonucZ/Hydroxyglut_hydro"/>
</dbReference>
<comment type="cofactor">
    <cofactor evidence="1">
        <name>Zn(2+)</name>
        <dbReference type="ChEBI" id="CHEBI:29105"/>
    </cofactor>
</comment>
<reference evidence="6 7" key="1">
    <citation type="submission" date="2019-01" db="EMBL/GenBank/DDBJ databases">
        <title>Ancylomarina salipaludis sp. nov., isolated from a salt marsh.</title>
        <authorList>
            <person name="Yoon J.-H."/>
        </authorList>
    </citation>
    <scope>NUCLEOTIDE SEQUENCE [LARGE SCALE GENOMIC DNA]</scope>
    <source>
        <strain evidence="6 7">SHSM-M15</strain>
    </source>
</reference>
<evidence type="ECO:0000313" key="6">
    <source>
        <dbReference type="EMBL" id="RXQ93860.1"/>
    </source>
</evidence>
<accession>A0A4Q1JKN2</accession>
<evidence type="ECO:0000256" key="2">
    <source>
        <dbReference type="ARBA" id="ARBA00022723"/>
    </source>
</evidence>
<dbReference type="OrthoDB" id="9802248at2"/>
<evidence type="ECO:0000256" key="4">
    <source>
        <dbReference type="ARBA" id="ARBA00022833"/>
    </source>
</evidence>
<comment type="caution">
    <text evidence="6">The sequence shown here is derived from an EMBL/GenBank/DDBJ whole genome shotgun (WGS) entry which is preliminary data.</text>
</comment>
<evidence type="ECO:0000256" key="1">
    <source>
        <dbReference type="ARBA" id="ARBA00001947"/>
    </source>
</evidence>
<sequence>MQIKKFINSIFSSNTYLIFKREEKDVWLVDPGDSSQILKWIKENKKSLKGILLTHSHFDHIYGVNDFYARFPDLKLYASKYASEGLFSAKINGSLYKEIPFVVNKQDITIIKEGDSIPIWENISVNIFETPGHSLDSLSFQVEKNLFTGDALIPGIKVFTRSKYGNKELAQNSITRIYTAFENDIMIWPGHNLPSLKSDINFDIALGKKNSVTLCI</sequence>
<evidence type="ECO:0000313" key="7">
    <source>
        <dbReference type="Proteomes" id="UP000289703"/>
    </source>
</evidence>
<feature type="domain" description="Metallo-beta-lactamase" evidence="5">
    <location>
        <begin position="12"/>
        <end position="191"/>
    </location>
</feature>
<name>A0A4Q1JKN2_9BACT</name>
<proteinExistence type="predicted"/>
<evidence type="ECO:0000256" key="3">
    <source>
        <dbReference type="ARBA" id="ARBA00022801"/>
    </source>
</evidence>
<keyword evidence="7" id="KW-1185">Reference proteome</keyword>
<keyword evidence="2" id="KW-0479">Metal-binding</keyword>
<dbReference type="InterPro" id="IPR051453">
    <property type="entry name" value="MBL_Glyoxalase_II"/>
</dbReference>
<dbReference type="Proteomes" id="UP000289703">
    <property type="component" value="Unassembled WGS sequence"/>
</dbReference>
<dbReference type="InterPro" id="IPR001279">
    <property type="entry name" value="Metallo-B-lactamas"/>
</dbReference>
<protein>
    <submittedName>
        <fullName evidence="6">MBL fold metallo-hydrolase</fullName>
    </submittedName>
</protein>
<dbReference type="SUPFAM" id="SSF56281">
    <property type="entry name" value="Metallo-hydrolase/oxidoreductase"/>
    <property type="match status" value="1"/>
</dbReference>
<dbReference type="Pfam" id="PF00753">
    <property type="entry name" value="Lactamase_B"/>
    <property type="match status" value="1"/>
</dbReference>